<dbReference type="Pfam" id="PF18701">
    <property type="entry name" value="DUF5641"/>
    <property type="match status" value="1"/>
</dbReference>
<evidence type="ECO:0000313" key="3">
    <source>
        <dbReference type="EMBL" id="KAH9642047.1"/>
    </source>
</evidence>
<feature type="coiled-coil region" evidence="1">
    <location>
        <begin position="48"/>
        <end position="75"/>
    </location>
</feature>
<name>A0A922SKV3_SPOEX</name>
<comment type="caution">
    <text evidence="3">The sequence shown here is derived from an EMBL/GenBank/DDBJ whole genome shotgun (WGS) entry which is preliminary data.</text>
</comment>
<proteinExistence type="predicted"/>
<dbReference type="GO" id="GO:0003676">
    <property type="term" value="F:nucleic acid binding"/>
    <property type="evidence" value="ECO:0007669"/>
    <property type="project" value="InterPro"/>
</dbReference>
<evidence type="ECO:0000313" key="4">
    <source>
        <dbReference type="Proteomes" id="UP000814243"/>
    </source>
</evidence>
<dbReference type="InterPro" id="IPR040676">
    <property type="entry name" value="DUF5641"/>
</dbReference>
<dbReference type="AlphaFoldDB" id="A0A922SKV3"/>
<dbReference type="SUPFAM" id="SSF53098">
    <property type="entry name" value="Ribonuclease H-like"/>
    <property type="match status" value="1"/>
</dbReference>
<sequence>MSESELKMELSTLVKQRGIIKGRLTRFEQYVKELTSLKDIPALKYKELELKTSKIQSLISEFEEIQNKIDILHSDPDEQIQEREMLENKFINVIAISQELLDNSGVKKETDHNDQFSNKVPDHKHKTNTHSKSFVAAVDKKVNKNECLVCKEIHPLYLCDKFKGMTVDERLGEITKFNLCKNCFRSGHNAYQCKLKAMCRTCKKKHNTLVHVTQTENSEQPSTSSLPVSLSVVSSDQVLLSTALIQVVKDKKTYTARALLDTGSQSSFITDSLKEKLGLVINPGGQEHERLFHAGPQHLLASIRERFWAIGGRNLARSTTKKCLLCARFRGKTIQPIMGNLPSERTYSMFPFYTCGVDFAGPFTISSRKGRGSQSSKCYLCLFVCLSTKAIHLELVSSLSSDAFILSLKRFISRRGKPSVIYCDNGTNFRGANNEMSRVLRSNQKIRQDFWQRWRREFVAELQQRTKWKTRQHELRVGDLVILKEENVPPLQWRLGRVTRLYPGTDGVSRVADVMSSRGIVRRAVNKMCILPSSAPADTTLINDDKDAAENKEA</sequence>
<protein>
    <recommendedName>
        <fullName evidence="2">DUF5641 domain-containing protein</fullName>
    </recommendedName>
</protein>
<dbReference type="Gene3D" id="3.30.420.10">
    <property type="entry name" value="Ribonuclease H-like superfamily/Ribonuclease H"/>
    <property type="match status" value="1"/>
</dbReference>
<dbReference type="Proteomes" id="UP000814243">
    <property type="component" value="Unassembled WGS sequence"/>
</dbReference>
<keyword evidence="1" id="KW-0175">Coiled coil</keyword>
<dbReference type="EMBL" id="JACEFF010000204">
    <property type="protein sequence ID" value="KAH9642047.1"/>
    <property type="molecule type" value="Genomic_DNA"/>
</dbReference>
<dbReference type="InterPro" id="IPR036397">
    <property type="entry name" value="RNaseH_sf"/>
</dbReference>
<accession>A0A922SKV3</accession>
<dbReference type="InterPro" id="IPR012337">
    <property type="entry name" value="RNaseH-like_sf"/>
</dbReference>
<dbReference type="PANTHER" id="PTHR47331:SF1">
    <property type="entry name" value="GAG-LIKE PROTEIN"/>
    <property type="match status" value="1"/>
</dbReference>
<gene>
    <name evidence="3" type="ORF">HF086_008734</name>
</gene>
<evidence type="ECO:0000259" key="2">
    <source>
        <dbReference type="Pfam" id="PF18701"/>
    </source>
</evidence>
<evidence type="ECO:0000256" key="1">
    <source>
        <dbReference type="SAM" id="Coils"/>
    </source>
</evidence>
<organism evidence="3 4">
    <name type="scientific">Spodoptera exigua</name>
    <name type="common">Beet armyworm</name>
    <name type="synonym">Noctua fulgens</name>
    <dbReference type="NCBI Taxonomy" id="7107"/>
    <lineage>
        <taxon>Eukaryota</taxon>
        <taxon>Metazoa</taxon>
        <taxon>Ecdysozoa</taxon>
        <taxon>Arthropoda</taxon>
        <taxon>Hexapoda</taxon>
        <taxon>Insecta</taxon>
        <taxon>Pterygota</taxon>
        <taxon>Neoptera</taxon>
        <taxon>Endopterygota</taxon>
        <taxon>Lepidoptera</taxon>
        <taxon>Glossata</taxon>
        <taxon>Ditrysia</taxon>
        <taxon>Noctuoidea</taxon>
        <taxon>Noctuidae</taxon>
        <taxon>Amphipyrinae</taxon>
        <taxon>Spodoptera</taxon>
    </lineage>
</organism>
<reference evidence="3" key="1">
    <citation type="journal article" date="2021" name="G3 (Bethesda)">
        <title>Genome and transcriptome analysis of the beet armyworm Spodoptera exigua reveals targets for pest control. .</title>
        <authorList>
            <person name="Simon S."/>
            <person name="Breeschoten T."/>
            <person name="Jansen H.J."/>
            <person name="Dirks R.P."/>
            <person name="Schranz M.E."/>
            <person name="Ros V.I.D."/>
        </authorList>
    </citation>
    <scope>NUCLEOTIDE SEQUENCE</scope>
    <source>
        <strain evidence="3">TB_SE_WUR_2020</strain>
    </source>
</reference>
<feature type="domain" description="DUF5641" evidence="2">
    <location>
        <begin position="442"/>
        <end position="531"/>
    </location>
</feature>
<dbReference type="PANTHER" id="PTHR47331">
    <property type="entry name" value="PHD-TYPE DOMAIN-CONTAINING PROTEIN"/>
    <property type="match status" value="1"/>
</dbReference>